<evidence type="ECO:0000313" key="1">
    <source>
        <dbReference type="EMBL" id="VVN95889.1"/>
    </source>
</evidence>
<accession>A0A5E7BVD6</accession>
<sequence length="102" mass="11804">MDIDELKTAARILREKLESFKDKDATAALLYRQINPLLTAAEQGNLSENVEPREIPGHKLFDESNLSEYSDLKKAYSNFYFELIGGREWDAYKLLEEKMSKT</sequence>
<dbReference type="Proteomes" id="UP000381093">
    <property type="component" value="Unassembled WGS sequence"/>
</dbReference>
<evidence type="ECO:0000313" key="2">
    <source>
        <dbReference type="Proteomes" id="UP000381093"/>
    </source>
</evidence>
<proteinExistence type="predicted"/>
<dbReference type="EMBL" id="CABVHW010000006">
    <property type="protein sequence ID" value="VVN95889.1"/>
    <property type="molecule type" value="Genomic_DNA"/>
</dbReference>
<protein>
    <submittedName>
        <fullName evidence="1">Uncharacterized protein</fullName>
    </submittedName>
</protein>
<dbReference type="RefSeq" id="WP_150764569.1">
    <property type="nucleotide sequence ID" value="NZ_CABVHW010000006.1"/>
</dbReference>
<organism evidence="1 2">
    <name type="scientific">Pseudomonas fluorescens</name>
    <dbReference type="NCBI Taxonomy" id="294"/>
    <lineage>
        <taxon>Bacteria</taxon>
        <taxon>Pseudomonadati</taxon>
        <taxon>Pseudomonadota</taxon>
        <taxon>Gammaproteobacteria</taxon>
        <taxon>Pseudomonadales</taxon>
        <taxon>Pseudomonadaceae</taxon>
        <taxon>Pseudomonas</taxon>
    </lineage>
</organism>
<gene>
    <name evidence="1" type="ORF">PS710_02255</name>
</gene>
<name>A0A5E7BVD6_PSEFL</name>
<reference evidence="1 2" key="1">
    <citation type="submission" date="2019-09" db="EMBL/GenBank/DDBJ databases">
        <authorList>
            <person name="Chandra G."/>
            <person name="Truman W A."/>
        </authorList>
    </citation>
    <scope>NUCLEOTIDE SEQUENCE [LARGE SCALE GENOMIC DNA]</scope>
    <source>
        <strain evidence="1">PS710</strain>
    </source>
</reference>
<dbReference type="AlphaFoldDB" id="A0A5E7BVD6"/>